<keyword evidence="4 5" id="KW-0472">Membrane</keyword>
<feature type="transmembrane region" description="Helical" evidence="5">
    <location>
        <begin position="60"/>
        <end position="85"/>
    </location>
</feature>
<evidence type="ECO:0000256" key="3">
    <source>
        <dbReference type="ARBA" id="ARBA00022989"/>
    </source>
</evidence>
<keyword evidence="6" id="KW-0732">Signal</keyword>
<protein>
    <recommendedName>
        <fullName evidence="9">Plastidal glycolate/glycerate translocator 1, chloroplastic</fullName>
    </recommendedName>
</protein>
<gene>
    <name evidence="7" type="ORF">AB1Y20_001488</name>
</gene>
<proteinExistence type="predicted"/>
<feature type="transmembrane region" description="Helical" evidence="5">
    <location>
        <begin position="204"/>
        <end position="222"/>
    </location>
</feature>
<sequence length="379" mass="38484">MLGGFALLCLGHAAAPAATAALDAFYAPACRLLSTWLAAIFAPAFVTLPLTMPSLAAAQLALFVGLCAAGLASSTATNALLYALFRRVGGSGRAPAEPPPAAAARSRSSPFPRSERACLAAAALASAAAHFLCGTPLALDVALLSSSLLAFSVASTFPPRFNLVVHPFLTTSAVTMGLCAGLALVTSQSWHAVLSRYRSGAGAWLLSLMGPTVISFAFQLFAYRKQLAANAVQIVGVGVGGAMCGMMTAAAAARALGLPHVLRVALLSRSTTTALAGDVARLSSIEPGLGMLAAFATGLFGIWFGKPLLRLLRIEDPAARGLSLSAAAHGGALLTLIDEPEAFPYAALMLNLGGACTVGLLSVRPIRAFLLSVALGMPA</sequence>
<feature type="transmembrane region" description="Helical" evidence="5">
    <location>
        <begin position="163"/>
        <end position="184"/>
    </location>
</feature>
<evidence type="ECO:0000313" key="7">
    <source>
        <dbReference type="EMBL" id="KAL1530588.1"/>
    </source>
</evidence>
<name>A0AB34KBF0_PRYPA</name>
<dbReference type="InterPro" id="IPR007300">
    <property type="entry name" value="CidB/LrgB"/>
</dbReference>
<keyword evidence="3 5" id="KW-1133">Transmembrane helix</keyword>
<feature type="transmembrane region" description="Helical" evidence="5">
    <location>
        <begin position="234"/>
        <end position="256"/>
    </location>
</feature>
<comment type="caution">
    <text evidence="7">The sequence shown here is derived from an EMBL/GenBank/DDBJ whole genome shotgun (WGS) entry which is preliminary data.</text>
</comment>
<evidence type="ECO:0000256" key="6">
    <source>
        <dbReference type="SAM" id="SignalP"/>
    </source>
</evidence>
<feature type="transmembrane region" description="Helical" evidence="5">
    <location>
        <begin position="288"/>
        <end position="305"/>
    </location>
</feature>
<organism evidence="7 8">
    <name type="scientific">Prymnesium parvum</name>
    <name type="common">Toxic golden alga</name>
    <dbReference type="NCBI Taxonomy" id="97485"/>
    <lineage>
        <taxon>Eukaryota</taxon>
        <taxon>Haptista</taxon>
        <taxon>Haptophyta</taxon>
        <taxon>Prymnesiophyceae</taxon>
        <taxon>Prymnesiales</taxon>
        <taxon>Prymnesiaceae</taxon>
        <taxon>Prymnesium</taxon>
    </lineage>
</organism>
<evidence type="ECO:0008006" key="9">
    <source>
        <dbReference type="Google" id="ProtNLM"/>
    </source>
</evidence>
<dbReference type="Proteomes" id="UP001515480">
    <property type="component" value="Unassembled WGS sequence"/>
</dbReference>
<evidence type="ECO:0000256" key="2">
    <source>
        <dbReference type="ARBA" id="ARBA00022692"/>
    </source>
</evidence>
<feature type="chain" id="PRO_5044230374" description="Plastidal glycolate/glycerate translocator 1, chloroplastic" evidence="6">
    <location>
        <begin position="21"/>
        <end position="379"/>
    </location>
</feature>
<evidence type="ECO:0000256" key="4">
    <source>
        <dbReference type="ARBA" id="ARBA00023136"/>
    </source>
</evidence>
<dbReference type="EMBL" id="JBGBPQ010000001">
    <property type="protein sequence ID" value="KAL1530588.1"/>
    <property type="molecule type" value="Genomic_DNA"/>
</dbReference>
<evidence type="ECO:0000313" key="8">
    <source>
        <dbReference type="Proteomes" id="UP001515480"/>
    </source>
</evidence>
<dbReference type="PANTHER" id="PTHR30249">
    <property type="entry name" value="PUTATIVE SEROTONIN TRANSPORTER"/>
    <property type="match status" value="1"/>
</dbReference>
<dbReference type="PANTHER" id="PTHR30249:SF0">
    <property type="entry name" value="PLASTIDAL GLYCOLATE_GLYCERATE TRANSLOCATOR 1, CHLOROPLASTIC"/>
    <property type="match status" value="1"/>
</dbReference>
<feature type="transmembrane region" description="Helical" evidence="5">
    <location>
        <begin position="31"/>
        <end position="48"/>
    </location>
</feature>
<keyword evidence="2 5" id="KW-0812">Transmembrane</keyword>
<dbReference type="GO" id="GO:0016020">
    <property type="term" value="C:membrane"/>
    <property type="evidence" value="ECO:0007669"/>
    <property type="project" value="UniProtKB-SubCell"/>
</dbReference>
<dbReference type="AlphaFoldDB" id="A0AB34KBF0"/>
<evidence type="ECO:0000256" key="1">
    <source>
        <dbReference type="ARBA" id="ARBA00004141"/>
    </source>
</evidence>
<feature type="signal peptide" evidence="6">
    <location>
        <begin position="1"/>
        <end position="20"/>
    </location>
</feature>
<comment type="subcellular location">
    <subcellularLocation>
        <location evidence="1">Membrane</location>
        <topology evidence="1">Multi-pass membrane protein</topology>
    </subcellularLocation>
</comment>
<accession>A0AB34KBF0</accession>
<dbReference type="Pfam" id="PF04172">
    <property type="entry name" value="LrgB"/>
    <property type="match status" value="1"/>
</dbReference>
<reference evidence="7 8" key="1">
    <citation type="journal article" date="2024" name="Science">
        <title>Giant polyketide synthase enzymes in the biosynthesis of giant marine polyether toxins.</title>
        <authorList>
            <person name="Fallon T.R."/>
            <person name="Shende V.V."/>
            <person name="Wierzbicki I.H."/>
            <person name="Pendleton A.L."/>
            <person name="Watervoot N.F."/>
            <person name="Auber R.P."/>
            <person name="Gonzalez D.J."/>
            <person name="Wisecaver J.H."/>
            <person name="Moore B.S."/>
        </authorList>
    </citation>
    <scope>NUCLEOTIDE SEQUENCE [LARGE SCALE GENOMIC DNA]</scope>
    <source>
        <strain evidence="7 8">12B1</strain>
    </source>
</reference>
<evidence type="ECO:0000256" key="5">
    <source>
        <dbReference type="SAM" id="Phobius"/>
    </source>
</evidence>
<keyword evidence="8" id="KW-1185">Reference proteome</keyword>